<dbReference type="EMBL" id="JAECSB010000085">
    <property type="protein sequence ID" value="MBH5146322.1"/>
    <property type="molecule type" value="Genomic_DNA"/>
</dbReference>
<reference evidence="1 2" key="1">
    <citation type="submission" date="2020-12" db="EMBL/GenBank/DDBJ databases">
        <title>Draft genome sequence of furan degrading bacterial strain FUR100.</title>
        <authorList>
            <person name="Woiski C."/>
        </authorList>
    </citation>
    <scope>NUCLEOTIDE SEQUENCE [LARGE SCALE GENOMIC DNA]</scope>
    <source>
        <strain evidence="1 2">FUR100</strain>
    </source>
</reference>
<dbReference type="RefSeq" id="WP_197941938.1">
    <property type="nucleotide sequence ID" value="NZ_JAECSB010000085.1"/>
</dbReference>
<dbReference type="AlphaFoldDB" id="A0A8I1A3F9"/>
<comment type="caution">
    <text evidence="1">The sequence shown here is derived from an EMBL/GenBank/DDBJ whole genome shotgun (WGS) entry which is preliminary data.</text>
</comment>
<evidence type="ECO:0000313" key="1">
    <source>
        <dbReference type="EMBL" id="MBH5146322.1"/>
    </source>
</evidence>
<organism evidence="1 2">
    <name type="scientific">Rhodococcus erythropolis</name>
    <name type="common">Arthrobacter picolinophilus</name>
    <dbReference type="NCBI Taxonomy" id="1833"/>
    <lineage>
        <taxon>Bacteria</taxon>
        <taxon>Bacillati</taxon>
        <taxon>Actinomycetota</taxon>
        <taxon>Actinomycetes</taxon>
        <taxon>Mycobacteriales</taxon>
        <taxon>Nocardiaceae</taxon>
        <taxon>Rhodococcus</taxon>
        <taxon>Rhodococcus erythropolis group</taxon>
    </lineage>
</organism>
<name>A0A8I1A3F9_RHOER</name>
<evidence type="ECO:0000313" key="2">
    <source>
        <dbReference type="Proteomes" id="UP000627573"/>
    </source>
</evidence>
<accession>A0A8I1A3F9</accession>
<gene>
    <name evidence="1" type="ORF">I3517_27335</name>
</gene>
<keyword evidence="2" id="KW-1185">Reference proteome</keyword>
<dbReference type="Proteomes" id="UP000627573">
    <property type="component" value="Unassembled WGS sequence"/>
</dbReference>
<proteinExistence type="predicted"/>
<protein>
    <submittedName>
        <fullName evidence="1">Uncharacterized protein</fullName>
    </submittedName>
</protein>
<sequence>MSDLPIGIGWKREGDKVVAHVIEAHPGGRRSELIKVTYTLEQAAENAKQLLAAMGGKS</sequence>